<dbReference type="InterPro" id="IPR014910">
    <property type="entry name" value="YdhR"/>
</dbReference>
<organism evidence="1 2">
    <name type="scientific">Colwellia psychrerythraea</name>
    <name type="common">Vibrio psychroerythus</name>
    <dbReference type="NCBI Taxonomy" id="28229"/>
    <lineage>
        <taxon>Bacteria</taxon>
        <taxon>Pseudomonadati</taxon>
        <taxon>Pseudomonadota</taxon>
        <taxon>Gammaproteobacteria</taxon>
        <taxon>Alteromonadales</taxon>
        <taxon>Colwelliaceae</taxon>
        <taxon>Colwellia</taxon>
    </lineage>
</organism>
<dbReference type="Pfam" id="PF08803">
    <property type="entry name" value="ydhR"/>
    <property type="match status" value="1"/>
</dbReference>
<gene>
    <name evidence="1" type="ORF">A9Q75_16995</name>
</gene>
<keyword evidence="1" id="KW-0560">Oxidoreductase</keyword>
<dbReference type="InterPro" id="IPR011008">
    <property type="entry name" value="Dimeric_a/b-barrel"/>
</dbReference>
<name>A0A1Y5E335_COLPS</name>
<evidence type="ECO:0000313" key="2">
    <source>
        <dbReference type="Proteomes" id="UP000243053"/>
    </source>
</evidence>
<sequence length="108" mass="12317">MKKLLQVDFDFTGPFGEEMSTLLIDLAESINNEPGMIWKIWTESQKEQLGGGIYLFENEAYAQAYLTMHSARLKEMGVEKVRGYIFDINLPLSTVNNAPLIEVNKDEQ</sequence>
<dbReference type="Gene3D" id="3.30.70.100">
    <property type="match status" value="1"/>
</dbReference>
<dbReference type="SUPFAM" id="SSF54909">
    <property type="entry name" value="Dimeric alpha+beta barrel"/>
    <property type="match status" value="1"/>
</dbReference>
<keyword evidence="1" id="KW-0503">Monooxygenase</keyword>
<reference evidence="2" key="1">
    <citation type="journal article" date="2017" name="Proc. Natl. Acad. Sci. U.S.A.">
        <title>Simulation of Deepwater Horizon oil plume reveals substrate specialization within a complex community of hydrocarbon degraders.</title>
        <authorList>
            <person name="Hu P."/>
            <person name="Dubinsky E.A."/>
            <person name="Probst A.J."/>
            <person name="Wang J."/>
            <person name="Sieber C.M.K."/>
            <person name="Tom L.M."/>
            <person name="Gardinali P."/>
            <person name="Banfield J.F."/>
            <person name="Atlas R.M."/>
            <person name="Andersen G.L."/>
        </authorList>
    </citation>
    <scope>NUCLEOTIDE SEQUENCE [LARGE SCALE GENOMIC DNA]</scope>
</reference>
<dbReference type="PANTHER" id="PTHR39169">
    <property type="match status" value="1"/>
</dbReference>
<evidence type="ECO:0000313" key="1">
    <source>
        <dbReference type="EMBL" id="OUR75796.1"/>
    </source>
</evidence>
<dbReference type="Proteomes" id="UP000243053">
    <property type="component" value="Unassembled WGS sequence"/>
</dbReference>
<dbReference type="AlphaFoldDB" id="A0A1Y5E335"/>
<proteinExistence type="predicted"/>
<accession>A0A1Y5E335</accession>
<dbReference type="PANTHER" id="PTHR39169:SF1">
    <property type="entry name" value="MONOOXYGENASE YDHR-RELATED"/>
    <property type="match status" value="1"/>
</dbReference>
<dbReference type="EMBL" id="MAAF01000106">
    <property type="protein sequence ID" value="OUR75796.1"/>
    <property type="molecule type" value="Genomic_DNA"/>
</dbReference>
<comment type="caution">
    <text evidence="1">The sequence shown here is derived from an EMBL/GenBank/DDBJ whole genome shotgun (WGS) entry which is preliminary data.</text>
</comment>
<dbReference type="NCBIfam" id="NF008333">
    <property type="entry name" value="PRK11118.1"/>
    <property type="match status" value="1"/>
</dbReference>
<dbReference type="GO" id="GO:0004497">
    <property type="term" value="F:monooxygenase activity"/>
    <property type="evidence" value="ECO:0007669"/>
    <property type="project" value="UniProtKB-KW"/>
</dbReference>
<protein>
    <submittedName>
        <fullName evidence="1">Monooxygenase</fullName>
    </submittedName>
</protein>